<gene>
    <name evidence="8" type="ORF">FRACYDRAFT_213025</name>
</gene>
<dbReference type="KEGG" id="fcy:FRACYDRAFT_213025"/>
<dbReference type="PIRSF" id="PIRSF009375">
    <property type="entry name" value="Retromer_Vps35"/>
    <property type="match status" value="1"/>
</dbReference>
<feature type="region of interest" description="Disordered" evidence="7">
    <location>
        <begin position="1"/>
        <end position="46"/>
    </location>
</feature>
<dbReference type="SUPFAM" id="SSF81995">
    <property type="entry name" value="beta-sandwich domain of Sec23/24"/>
    <property type="match status" value="1"/>
</dbReference>
<comment type="similarity">
    <text evidence="2 6">Belongs to the VPS35 family.</text>
</comment>
<evidence type="ECO:0000313" key="8">
    <source>
        <dbReference type="EMBL" id="OEU07691.1"/>
    </source>
</evidence>
<dbReference type="GO" id="GO:0042147">
    <property type="term" value="P:retrograde transport, endosome to Golgi"/>
    <property type="evidence" value="ECO:0007669"/>
    <property type="project" value="InterPro"/>
</dbReference>
<dbReference type="InterPro" id="IPR042491">
    <property type="entry name" value="Vps35_C"/>
</dbReference>
<evidence type="ECO:0000256" key="1">
    <source>
        <dbReference type="ARBA" id="ARBA00004170"/>
    </source>
</evidence>
<dbReference type="GO" id="GO:0005829">
    <property type="term" value="C:cytosol"/>
    <property type="evidence" value="ECO:0007669"/>
    <property type="project" value="GOC"/>
</dbReference>
<organism evidence="8 9">
    <name type="scientific">Fragilariopsis cylindrus CCMP1102</name>
    <dbReference type="NCBI Taxonomy" id="635003"/>
    <lineage>
        <taxon>Eukaryota</taxon>
        <taxon>Sar</taxon>
        <taxon>Stramenopiles</taxon>
        <taxon>Ochrophyta</taxon>
        <taxon>Bacillariophyta</taxon>
        <taxon>Bacillariophyceae</taxon>
        <taxon>Bacillariophycidae</taxon>
        <taxon>Bacillariales</taxon>
        <taxon>Bacillariaceae</taxon>
        <taxon>Fragilariopsis</taxon>
    </lineage>
</organism>
<dbReference type="OrthoDB" id="10258141at2759"/>
<dbReference type="Proteomes" id="UP000095751">
    <property type="component" value="Unassembled WGS sequence"/>
</dbReference>
<sequence length="832" mass="93750">MASPIGQQQQQQQQQQQPQFQQQQQQQQQPVGQQQQPPTTNNINNNSISYTMKELYDCVQYCPNVLSRLYLQICAASALIRSGEESVRYVFKDLIEAVKCVQNPVRGLFLRHYLLQAFRDKLPNIPIPIDQIGLPIRDGANQAQASHAGDDHRGEGTVKDSYEFVLSNFIEMNKLWVRIQHLPGDQRTKEVRRRREKDRNELRILVGTNLVRLSALDSITSTIYGQVILPTVLDQIVICADPLSQAYLIDCIVQVFPDEYHIETMPILLGVCPKLRDKVNIRTILISLMDRLVNYLADEELLDEKDSNQVKKSVALDSFNMFNECVQNVYNSRGPKLNAKEVIRLQTALLDFSMKCYKGNLEQITLCLRNCQQQQQQQHQALEPVATKELEKLLSIPLDELGLGALNLDYYSDLIVFLPWNNRREVALTMLKAVTNTTTSKKSAPDSVKGIEDLFSVIAPQQHHQFHNGAVAGGSIDRIQYQQDSALVSKFIGMLDNSDTDILFGMLDVARIHLSTGRNHASTAHVALVFASLKVARQEAPEEDKKPAAKEEIVSPKVEKSKKTPKTVSCRKVFVFIQQIIASFAQTNPERGIKLYLEAALTADKLGFSLPEGNDQLETFGSITFELFTQSFSLYEQHVMADTRIQRRCVTSMIGKLLACRSLGKKEYEGLIMKTSKFAAKMIKKSEQCEMVTRCAHLFYNVVIGGDDDNNVVYANPQRCLECLQRSLKLADSCTNVDPSNLRLFVDLLDSYCYFFEKKNSSITGNYITGLVALIKEQVNSAGGDGSAMCPPAVGEAKAQFLQIVRHIKDMKKKNDDTSEQFKDIDVSAIET</sequence>
<dbReference type="PANTHER" id="PTHR11099">
    <property type="entry name" value="VACUOLAR SORTING PROTEIN 35"/>
    <property type="match status" value="1"/>
</dbReference>
<feature type="compositionally biased region" description="Low complexity" evidence="7">
    <location>
        <begin position="7"/>
        <end position="46"/>
    </location>
</feature>
<dbReference type="GO" id="GO:0030906">
    <property type="term" value="C:retromer, cargo-selective complex"/>
    <property type="evidence" value="ECO:0007669"/>
    <property type="project" value="InterPro"/>
</dbReference>
<keyword evidence="4 6" id="KW-0653">Protein transport</keyword>
<evidence type="ECO:0000256" key="4">
    <source>
        <dbReference type="ARBA" id="ARBA00022927"/>
    </source>
</evidence>
<keyword evidence="9" id="KW-1185">Reference proteome</keyword>
<comment type="subcellular location">
    <subcellularLocation>
        <location evidence="1">Membrane</location>
        <topology evidence="1">Peripheral membrane protein</topology>
    </subcellularLocation>
</comment>
<evidence type="ECO:0000313" key="9">
    <source>
        <dbReference type="Proteomes" id="UP000095751"/>
    </source>
</evidence>
<dbReference type="PANTHER" id="PTHR11099:SF0">
    <property type="entry name" value="VACUOLAR PROTEIN SORTING-ASSOCIATED PROTEIN 35"/>
    <property type="match status" value="1"/>
</dbReference>
<evidence type="ECO:0000256" key="5">
    <source>
        <dbReference type="ARBA" id="ARBA00023136"/>
    </source>
</evidence>
<evidence type="ECO:0000256" key="7">
    <source>
        <dbReference type="SAM" id="MobiDB-lite"/>
    </source>
</evidence>
<dbReference type="EMBL" id="KV784384">
    <property type="protein sequence ID" value="OEU07691.1"/>
    <property type="molecule type" value="Genomic_DNA"/>
</dbReference>
<dbReference type="Gene3D" id="1.25.40.660">
    <property type="entry name" value="Vacuolar protein sorting-associated protein 35, helical subcomplex Vps35-C"/>
    <property type="match status" value="1"/>
</dbReference>
<dbReference type="InParanoid" id="A0A1E7EP30"/>
<dbReference type="GO" id="GO:0005770">
    <property type="term" value="C:late endosome"/>
    <property type="evidence" value="ECO:0007669"/>
    <property type="project" value="TreeGrafter"/>
</dbReference>
<dbReference type="AlphaFoldDB" id="A0A1E7EP30"/>
<dbReference type="InterPro" id="IPR005378">
    <property type="entry name" value="Vps35"/>
</dbReference>
<evidence type="ECO:0000256" key="2">
    <source>
        <dbReference type="ARBA" id="ARBA00006536"/>
    </source>
</evidence>
<dbReference type="Pfam" id="PF03635">
    <property type="entry name" value="Vps35"/>
    <property type="match status" value="1"/>
</dbReference>
<accession>A0A1E7EP30</accession>
<proteinExistence type="inferred from homology"/>
<protein>
    <recommendedName>
        <fullName evidence="6">Vacuolar protein sorting-associated protein 35</fullName>
    </recommendedName>
</protein>
<evidence type="ECO:0000256" key="3">
    <source>
        <dbReference type="ARBA" id="ARBA00022448"/>
    </source>
</evidence>
<comment type="function">
    <text evidence="6">Plays a role in vesicular protein sorting.</text>
</comment>
<keyword evidence="5" id="KW-0472">Membrane</keyword>
<dbReference type="FunCoup" id="A0A1E7EP30">
    <property type="interactions" value="548"/>
</dbReference>
<dbReference type="GO" id="GO:0006886">
    <property type="term" value="P:intracellular protein transport"/>
    <property type="evidence" value="ECO:0007669"/>
    <property type="project" value="TreeGrafter"/>
</dbReference>
<evidence type="ECO:0000256" key="6">
    <source>
        <dbReference type="PIRNR" id="PIRNR009375"/>
    </source>
</evidence>
<name>A0A1E7EP30_9STRA</name>
<reference evidence="8 9" key="1">
    <citation type="submission" date="2016-09" db="EMBL/GenBank/DDBJ databases">
        <title>Extensive genetic diversity and differential bi-allelic expression allows diatom success in the polar Southern Ocean.</title>
        <authorList>
            <consortium name="DOE Joint Genome Institute"/>
            <person name="Mock T."/>
            <person name="Otillar R.P."/>
            <person name="Strauss J."/>
            <person name="Dupont C."/>
            <person name="Frickenhaus S."/>
            <person name="Maumus F."/>
            <person name="Mcmullan M."/>
            <person name="Sanges R."/>
            <person name="Schmutz J."/>
            <person name="Toseland A."/>
            <person name="Valas R."/>
            <person name="Veluchamy A."/>
            <person name="Ward B.J."/>
            <person name="Allen A."/>
            <person name="Barry K."/>
            <person name="Falciatore A."/>
            <person name="Ferrante M."/>
            <person name="Fortunato A.E."/>
            <person name="Gloeckner G."/>
            <person name="Gruber A."/>
            <person name="Hipkin R."/>
            <person name="Janech M."/>
            <person name="Kroth P."/>
            <person name="Leese F."/>
            <person name="Lindquist E."/>
            <person name="Lyon B.R."/>
            <person name="Martin J."/>
            <person name="Mayer C."/>
            <person name="Parker M."/>
            <person name="Quesneville H."/>
            <person name="Raymond J."/>
            <person name="Uhlig C."/>
            <person name="Valentin K.U."/>
            <person name="Worden A.Z."/>
            <person name="Armbrust E.V."/>
            <person name="Bowler C."/>
            <person name="Green B."/>
            <person name="Moulton V."/>
            <person name="Van Oosterhout C."/>
            <person name="Grigoriev I."/>
        </authorList>
    </citation>
    <scope>NUCLEOTIDE SEQUENCE [LARGE SCALE GENOMIC DNA]</scope>
    <source>
        <strain evidence="8 9">CCMP1102</strain>
    </source>
</reference>
<keyword evidence="3 6" id="KW-0813">Transport</keyword>